<gene>
    <name evidence="2" type="ORF">OS133_19745</name>
    <name evidence="3" type="ORF">OS134_19635</name>
</gene>
<keyword evidence="1" id="KW-0812">Transmembrane</keyword>
<dbReference type="EMBL" id="JAPMLD010000013">
    <property type="protein sequence ID" value="MDW4826289.1"/>
    <property type="molecule type" value="Genomic_DNA"/>
</dbReference>
<dbReference type="RefSeq" id="WP_310655813.1">
    <property type="nucleotide sequence ID" value="NZ_JAPMLA010000015.1"/>
</dbReference>
<feature type="transmembrane region" description="Helical" evidence="1">
    <location>
        <begin position="6"/>
        <end position="25"/>
    </location>
</feature>
<organism evidence="2 4">
    <name type="scientific">Shewanella fidelis</name>
    <dbReference type="NCBI Taxonomy" id="173509"/>
    <lineage>
        <taxon>Bacteria</taxon>
        <taxon>Pseudomonadati</taxon>
        <taxon>Pseudomonadota</taxon>
        <taxon>Gammaproteobacteria</taxon>
        <taxon>Alteromonadales</taxon>
        <taxon>Shewanellaceae</taxon>
        <taxon>Shewanella</taxon>
    </lineage>
</organism>
<evidence type="ECO:0000313" key="2">
    <source>
        <dbReference type="EMBL" id="MDR8525852.1"/>
    </source>
</evidence>
<name>A0AAW8NSR0_9GAMM</name>
<evidence type="ECO:0000313" key="5">
    <source>
        <dbReference type="Proteomes" id="UP001271263"/>
    </source>
</evidence>
<keyword evidence="1" id="KW-0472">Membrane</keyword>
<evidence type="ECO:0000256" key="1">
    <source>
        <dbReference type="SAM" id="Phobius"/>
    </source>
</evidence>
<dbReference type="AlphaFoldDB" id="A0AAW8NSR0"/>
<accession>A0AAW8NSR0</accession>
<proteinExistence type="predicted"/>
<sequence length="217" mass="24304">MSLSRVITLVIISITLLIFANLLFFKPQKQIAMTTQQDVVKPTVKSHQQATIRNVNPKHVATETAEVIDIKPDGPPNPYFTLNDEIAINTFFVNDTGAIERKALVNVLTTGMNDFLDQVSSLPTNSEFAIERQNKLNQQLLLLNNMTMFEQQIGCAGRVCALSITTNELTEDNKLLLQNFDTNHSFVTTTENATGELEFKAIYIYTDDPSQMVMTQS</sequence>
<dbReference type="EMBL" id="JAPMLE010000001">
    <property type="protein sequence ID" value="MDR8525852.1"/>
    <property type="molecule type" value="Genomic_DNA"/>
</dbReference>
<protein>
    <submittedName>
        <fullName evidence="2">Uncharacterized protein</fullName>
    </submittedName>
</protein>
<comment type="caution">
    <text evidence="2">The sequence shown here is derived from an EMBL/GenBank/DDBJ whole genome shotgun (WGS) entry which is preliminary data.</text>
</comment>
<keyword evidence="1" id="KW-1133">Transmembrane helix</keyword>
<evidence type="ECO:0000313" key="4">
    <source>
        <dbReference type="Proteomes" id="UP001259340"/>
    </source>
</evidence>
<keyword evidence="5" id="KW-1185">Reference proteome</keyword>
<reference evidence="2" key="2">
    <citation type="submission" date="2022-11" db="EMBL/GenBank/DDBJ databases">
        <title>Prophages regulate Shewanella fidelis motility and biofilm formation: implications for gut colonization dynamics in Ciona robusta.</title>
        <authorList>
            <person name="Natarajan O."/>
            <person name="Gibboney S.L."/>
            <person name="Young M.N."/>
            <person name="Lim S.J."/>
            <person name="Pluta N."/>
            <person name="Atkinson C.G.F."/>
            <person name="Leigh B.A."/>
            <person name="Liberti A."/>
            <person name="Kees E."/>
            <person name="Breitbart M."/>
            <person name="Gralnick J."/>
            <person name="Dishaw L.J."/>
        </authorList>
    </citation>
    <scope>NUCLEOTIDE SEQUENCE</scope>
    <source>
        <strain evidence="2">3313</strain>
    </source>
</reference>
<reference evidence="3 5" key="1">
    <citation type="journal article" date="2022" name="bioRxiv">
        <title>Prophages regulate Shewanella fidelis 3313 motility and biofilm formation: implications for gut colonization dynamics in Ciona robusta.</title>
        <authorList>
            <person name="Natarajan O."/>
            <person name="Gibboney S.L."/>
            <person name="Young M.N."/>
            <person name="Lim S.J."/>
            <person name="Pluta N."/>
            <person name="Atkinson C.G."/>
            <person name="Leigh B.A."/>
            <person name="Liberti A."/>
            <person name="Kees E.D."/>
            <person name="Breitbart M."/>
            <person name="Gralnick J.A."/>
            <person name="Dishaw L.J."/>
        </authorList>
    </citation>
    <scope>NUCLEOTIDE SEQUENCE [LARGE SCALE GENOMIC DNA]</scope>
    <source>
        <strain evidence="3 5">JG4066</strain>
    </source>
</reference>
<dbReference type="Proteomes" id="UP001259340">
    <property type="component" value="Unassembled WGS sequence"/>
</dbReference>
<evidence type="ECO:0000313" key="3">
    <source>
        <dbReference type="EMBL" id="MDW4826289.1"/>
    </source>
</evidence>
<dbReference type="Proteomes" id="UP001271263">
    <property type="component" value="Unassembled WGS sequence"/>
</dbReference>